<dbReference type="SUPFAM" id="SSF49854">
    <property type="entry name" value="Spermadhesin, CUB domain"/>
    <property type="match status" value="1"/>
</dbReference>
<evidence type="ECO:0000313" key="4">
    <source>
        <dbReference type="EMBL" id="GFS05510.1"/>
    </source>
</evidence>
<evidence type="ECO:0000256" key="2">
    <source>
        <dbReference type="PROSITE-ProRule" id="PRU00059"/>
    </source>
</evidence>
<dbReference type="Proteomes" id="UP000762676">
    <property type="component" value="Unassembled WGS sequence"/>
</dbReference>
<comment type="caution">
    <text evidence="4">The sequence shown here is derived from an EMBL/GenBank/DDBJ whole genome shotgun (WGS) entry which is preliminary data.</text>
</comment>
<gene>
    <name evidence="4" type="ORF">ElyMa_001202000</name>
</gene>
<dbReference type="SMART" id="SM00042">
    <property type="entry name" value="CUB"/>
    <property type="match status" value="1"/>
</dbReference>
<dbReference type="Pfam" id="PF00431">
    <property type="entry name" value="CUB"/>
    <property type="match status" value="1"/>
</dbReference>
<dbReference type="PROSITE" id="PS01180">
    <property type="entry name" value="CUB"/>
    <property type="match status" value="1"/>
</dbReference>
<keyword evidence="1" id="KW-1015">Disulfide bond</keyword>
<name>A0AAV4I6H2_9GAST</name>
<sequence>YADHLQAEHLERFGRPTIQATIPTTLDVSGSSGLLLVPEFDCPSPTSGSSRVQVRDGSSSSSSLIGRLCGSYTPRPMVASGSAMYLEFYTDGSVTYRGFSASYYGVQDGPPTTPVWNPPTSPAWNTPTPPMWTPEPTPAGSIPSFSQCQAAVISCARQYWSTLTRSSSLCTDSWAVFLCVRYSCPNGRDIPAFSPP</sequence>
<dbReference type="PANTHER" id="PTHR46908">
    <property type="entry name" value="CUBILIN-LIKE PROTEIN"/>
    <property type="match status" value="1"/>
</dbReference>
<accession>A0AAV4I6H2</accession>
<dbReference type="EMBL" id="BMAT01002364">
    <property type="protein sequence ID" value="GFS05510.1"/>
    <property type="molecule type" value="Genomic_DNA"/>
</dbReference>
<comment type="caution">
    <text evidence="2">Lacks conserved residue(s) required for the propagation of feature annotation.</text>
</comment>
<evidence type="ECO:0000256" key="1">
    <source>
        <dbReference type="ARBA" id="ARBA00023157"/>
    </source>
</evidence>
<feature type="non-terminal residue" evidence="4">
    <location>
        <position position="1"/>
    </location>
</feature>
<dbReference type="Gene3D" id="2.60.120.290">
    <property type="entry name" value="Spermadhesin, CUB domain"/>
    <property type="match status" value="1"/>
</dbReference>
<dbReference type="PANTHER" id="PTHR46908:SF8">
    <property type="entry name" value="C-TYPE LECTIN DOMAIN-CONTAINING PROTEIN"/>
    <property type="match status" value="1"/>
</dbReference>
<feature type="domain" description="CUB" evidence="3">
    <location>
        <begin position="18"/>
        <end position="106"/>
    </location>
</feature>
<keyword evidence="5" id="KW-1185">Reference proteome</keyword>
<evidence type="ECO:0000259" key="3">
    <source>
        <dbReference type="PROSITE" id="PS01180"/>
    </source>
</evidence>
<protein>
    <submittedName>
        <fullName evidence="4">Tolloid-like protein 1</fullName>
    </submittedName>
</protein>
<dbReference type="InterPro" id="IPR000859">
    <property type="entry name" value="CUB_dom"/>
</dbReference>
<organism evidence="4 5">
    <name type="scientific">Elysia marginata</name>
    <dbReference type="NCBI Taxonomy" id="1093978"/>
    <lineage>
        <taxon>Eukaryota</taxon>
        <taxon>Metazoa</taxon>
        <taxon>Spiralia</taxon>
        <taxon>Lophotrochozoa</taxon>
        <taxon>Mollusca</taxon>
        <taxon>Gastropoda</taxon>
        <taxon>Heterobranchia</taxon>
        <taxon>Euthyneura</taxon>
        <taxon>Panpulmonata</taxon>
        <taxon>Sacoglossa</taxon>
        <taxon>Placobranchoidea</taxon>
        <taxon>Plakobranchidae</taxon>
        <taxon>Elysia</taxon>
    </lineage>
</organism>
<reference evidence="4 5" key="1">
    <citation type="journal article" date="2021" name="Elife">
        <title>Chloroplast acquisition without the gene transfer in kleptoplastic sea slugs, Plakobranchus ocellatus.</title>
        <authorList>
            <person name="Maeda T."/>
            <person name="Takahashi S."/>
            <person name="Yoshida T."/>
            <person name="Shimamura S."/>
            <person name="Takaki Y."/>
            <person name="Nagai Y."/>
            <person name="Toyoda A."/>
            <person name="Suzuki Y."/>
            <person name="Arimoto A."/>
            <person name="Ishii H."/>
            <person name="Satoh N."/>
            <person name="Nishiyama T."/>
            <person name="Hasebe M."/>
            <person name="Maruyama T."/>
            <person name="Minagawa J."/>
            <person name="Obokata J."/>
            <person name="Shigenobu S."/>
        </authorList>
    </citation>
    <scope>NUCLEOTIDE SEQUENCE [LARGE SCALE GENOMIC DNA]</scope>
</reference>
<dbReference type="CDD" id="cd00041">
    <property type="entry name" value="CUB"/>
    <property type="match status" value="1"/>
</dbReference>
<dbReference type="AlphaFoldDB" id="A0AAV4I6H2"/>
<evidence type="ECO:0000313" key="5">
    <source>
        <dbReference type="Proteomes" id="UP000762676"/>
    </source>
</evidence>
<proteinExistence type="predicted"/>
<dbReference type="InterPro" id="IPR052129">
    <property type="entry name" value="Spermadhesin-Link_domain"/>
</dbReference>
<dbReference type="InterPro" id="IPR035914">
    <property type="entry name" value="Sperma_CUB_dom_sf"/>
</dbReference>